<evidence type="ECO:0000313" key="2">
    <source>
        <dbReference type="Proteomes" id="UP000002139"/>
    </source>
</evidence>
<proteinExistence type="predicted"/>
<evidence type="ECO:0000313" key="1">
    <source>
        <dbReference type="EMBL" id="CAN94819.1"/>
    </source>
</evidence>
<protein>
    <submittedName>
        <fullName evidence="1">Uncharacterized protein</fullName>
    </submittedName>
</protein>
<organism evidence="1 2">
    <name type="scientific">Sorangium cellulosum (strain So ce56)</name>
    <name type="common">Polyangium cellulosum (strain So ce56)</name>
    <dbReference type="NCBI Taxonomy" id="448385"/>
    <lineage>
        <taxon>Bacteria</taxon>
        <taxon>Pseudomonadati</taxon>
        <taxon>Myxococcota</taxon>
        <taxon>Polyangia</taxon>
        <taxon>Polyangiales</taxon>
        <taxon>Polyangiaceae</taxon>
        <taxon>Sorangium</taxon>
    </lineage>
</organism>
<sequence>MATRTMTRAACDLRDPSELSTAELRQRCRGCKPWELGLGAVQLAASAAAGGAVLAAAGACIPGLVQCISVGPALAAGLAVWESIGVARGWLPGVAYRDELAFRAWHAGLSPWVGPGAQRRWARRALARRPAAPDWLLVLEGIAPAGGGRRWVKVELSLSPSSDGPFRSQASGHALLRAGGDGAEAAHERRLAIDELDDLRRAVAELPEALSLPPPASPRDPAVFNGRCELLIARKTPFAAAQLTSAFPSLEAGPQGPSQSLLHRLVQLAWRGGESGPSRRGR</sequence>
<dbReference type="HOGENOM" id="CLU_1015279_0_0_7"/>
<dbReference type="EMBL" id="AM746676">
    <property type="protein sequence ID" value="CAN94819.1"/>
    <property type="molecule type" value="Genomic_DNA"/>
</dbReference>
<dbReference type="BioCyc" id="SCEL448385:SCE_RS23910-MONOMER"/>
<keyword evidence="2" id="KW-1185">Reference proteome</keyword>
<gene>
    <name evidence="1" type="ordered locus">sce4656</name>
</gene>
<dbReference type="AlphaFoldDB" id="A9F9Z5"/>
<accession>A9F9Z5</accession>
<dbReference type="KEGG" id="scl:sce4656"/>
<reference evidence="1 2" key="1">
    <citation type="journal article" date="2007" name="Nat. Biotechnol.">
        <title>Complete genome sequence of the myxobacterium Sorangium cellulosum.</title>
        <authorList>
            <person name="Schneiker S."/>
            <person name="Perlova O."/>
            <person name="Kaiser O."/>
            <person name="Gerth K."/>
            <person name="Alici A."/>
            <person name="Altmeyer M.O."/>
            <person name="Bartels D."/>
            <person name="Bekel T."/>
            <person name="Beyer S."/>
            <person name="Bode E."/>
            <person name="Bode H.B."/>
            <person name="Bolten C.J."/>
            <person name="Choudhuri J.V."/>
            <person name="Doss S."/>
            <person name="Elnakady Y.A."/>
            <person name="Frank B."/>
            <person name="Gaigalat L."/>
            <person name="Goesmann A."/>
            <person name="Groeger C."/>
            <person name="Gross F."/>
            <person name="Jelsbak L."/>
            <person name="Jelsbak L."/>
            <person name="Kalinowski J."/>
            <person name="Kegler C."/>
            <person name="Knauber T."/>
            <person name="Konietzny S."/>
            <person name="Kopp M."/>
            <person name="Krause L."/>
            <person name="Krug D."/>
            <person name="Linke B."/>
            <person name="Mahmud T."/>
            <person name="Martinez-Arias R."/>
            <person name="McHardy A.C."/>
            <person name="Merai M."/>
            <person name="Meyer F."/>
            <person name="Mormann S."/>
            <person name="Munoz-Dorado J."/>
            <person name="Perez J."/>
            <person name="Pradella S."/>
            <person name="Rachid S."/>
            <person name="Raddatz G."/>
            <person name="Rosenau F."/>
            <person name="Rueckert C."/>
            <person name="Sasse F."/>
            <person name="Scharfe M."/>
            <person name="Schuster S.C."/>
            <person name="Suen G."/>
            <person name="Treuner-Lange A."/>
            <person name="Velicer G.J."/>
            <person name="Vorholter F.-J."/>
            <person name="Weissman K.J."/>
            <person name="Welch R.D."/>
            <person name="Wenzel S.C."/>
            <person name="Whitworth D.E."/>
            <person name="Wilhelm S."/>
            <person name="Wittmann C."/>
            <person name="Bloecker H."/>
            <person name="Puehler A."/>
            <person name="Mueller R."/>
        </authorList>
    </citation>
    <scope>NUCLEOTIDE SEQUENCE [LARGE SCALE GENOMIC DNA]</scope>
    <source>
        <strain evidence="2">So ce56</strain>
    </source>
</reference>
<dbReference type="Proteomes" id="UP000002139">
    <property type="component" value="Chromosome"/>
</dbReference>
<name>A9F9Z5_SORC5</name>